<reference evidence="1 2" key="1">
    <citation type="submission" date="2015-11" db="EMBL/GenBank/DDBJ databases">
        <title>Description and complete genome sequence of a novel strain predominating in hypersaline microbial mats and representing a new family of the Bacteriodetes phylum.</title>
        <authorList>
            <person name="Spring S."/>
            <person name="Bunk B."/>
            <person name="Sproer C."/>
            <person name="Klenk H.-P."/>
        </authorList>
    </citation>
    <scope>NUCLEOTIDE SEQUENCE [LARGE SCALE GENOMIC DNA]</scope>
    <source>
        <strain evidence="1 2">L21-Spi-D4</strain>
    </source>
</reference>
<dbReference type="EMBL" id="CP013118">
    <property type="protein sequence ID" value="ALO13800.1"/>
    <property type="molecule type" value="Genomic_DNA"/>
</dbReference>
<dbReference type="KEGG" id="blq:L21SP5_00118"/>
<dbReference type="AlphaFoldDB" id="A0A0S2HUR0"/>
<organism evidence="1 2">
    <name type="scientific">Salinivirga cyanobacteriivorans</name>
    <dbReference type="NCBI Taxonomy" id="1307839"/>
    <lineage>
        <taxon>Bacteria</taxon>
        <taxon>Pseudomonadati</taxon>
        <taxon>Bacteroidota</taxon>
        <taxon>Bacteroidia</taxon>
        <taxon>Bacteroidales</taxon>
        <taxon>Salinivirgaceae</taxon>
        <taxon>Salinivirga</taxon>
    </lineage>
</organism>
<evidence type="ECO:0000313" key="2">
    <source>
        <dbReference type="Proteomes" id="UP000064893"/>
    </source>
</evidence>
<accession>A0A0S2HUR0</accession>
<protein>
    <submittedName>
        <fullName evidence="1">Uncharacterized protein</fullName>
    </submittedName>
</protein>
<keyword evidence="2" id="KW-1185">Reference proteome</keyword>
<dbReference type="Proteomes" id="UP000064893">
    <property type="component" value="Chromosome"/>
</dbReference>
<sequence length="257" mass="30035">MKYLLVSMLFYASLCTYGQVYPPPFKFVGYIDSLPAFYSLEEKSVFTINQRVRNFQKKYPAGIIPQRVEDDFEVLYSFEDEIYTVNIEGDTYSIKNKFESIAVDVHNKTLYATLRKTDSKHPKGIIRKDLVNKTTEYIGYDGYVERIVGDNIFLYKETYPETGSSPFKIIRLNIHTKKELLVFEDQSLILDFQISRMGKYVFAENGKEYAIIDLDDMSKQLIALPMQTDVPPFFSFNNQFLVFYHFASLKMEKVKVD</sequence>
<dbReference type="RefSeq" id="WP_057951426.1">
    <property type="nucleotide sequence ID" value="NZ_CP013118.1"/>
</dbReference>
<gene>
    <name evidence="1" type="ORF">L21SP5_00118</name>
</gene>
<evidence type="ECO:0000313" key="1">
    <source>
        <dbReference type="EMBL" id="ALO13800.1"/>
    </source>
</evidence>
<name>A0A0S2HUR0_9BACT</name>
<proteinExistence type="predicted"/>